<keyword evidence="2" id="KW-1185">Reference proteome</keyword>
<dbReference type="EMBL" id="WBKA01000001">
    <property type="protein sequence ID" value="KAB1633731.1"/>
    <property type="molecule type" value="Genomic_DNA"/>
</dbReference>
<comment type="caution">
    <text evidence="1">The sequence shown here is derived from an EMBL/GenBank/DDBJ whole genome shotgun (WGS) entry which is preliminary data.</text>
</comment>
<gene>
    <name evidence="1" type="ORF">F8O02_02065</name>
</gene>
<accession>A0A7C8BPE2</accession>
<dbReference type="Proteomes" id="UP000481339">
    <property type="component" value="Unassembled WGS sequence"/>
</dbReference>
<protein>
    <submittedName>
        <fullName evidence="1">Uncharacterized protein</fullName>
    </submittedName>
</protein>
<name>A0A7C8BPE2_9MICO</name>
<evidence type="ECO:0000313" key="2">
    <source>
        <dbReference type="Proteomes" id="UP000481339"/>
    </source>
</evidence>
<reference evidence="1 2" key="1">
    <citation type="submission" date="2019-09" db="EMBL/GenBank/DDBJ databases">
        <title>Phylogeny of genus Pseudoclavibacter and closely related genus.</title>
        <authorList>
            <person name="Li Y."/>
        </authorList>
    </citation>
    <scope>NUCLEOTIDE SEQUENCE [LARGE SCALE GENOMIC DNA]</scope>
    <source>
        <strain evidence="1 2">JCM 16921</strain>
    </source>
</reference>
<evidence type="ECO:0000313" key="1">
    <source>
        <dbReference type="EMBL" id="KAB1633731.1"/>
    </source>
</evidence>
<sequence>MRGRHWRNGEAPACTGSTSAIIATYKDKTAHPRSRGEHPGEGRRQEALTRLADEALNIDEVYGTEPQASYVMTIAPLSAPDELGEHVTLPQLLERLRGELSGQQA</sequence>
<dbReference type="RefSeq" id="WP_158035568.1">
    <property type="nucleotide sequence ID" value="NZ_BAAAZV010000018.1"/>
</dbReference>
<dbReference type="AlphaFoldDB" id="A0A7C8BPE2"/>
<organism evidence="1 2">
    <name type="scientific">Pseudoclavibacter caeni</name>
    <dbReference type="NCBI Taxonomy" id="908846"/>
    <lineage>
        <taxon>Bacteria</taxon>
        <taxon>Bacillati</taxon>
        <taxon>Actinomycetota</taxon>
        <taxon>Actinomycetes</taxon>
        <taxon>Micrococcales</taxon>
        <taxon>Microbacteriaceae</taxon>
        <taxon>Pseudoclavibacter</taxon>
    </lineage>
</organism>
<proteinExistence type="predicted"/>